<protein>
    <submittedName>
        <fullName evidence="1">Uncharacterized protein</fullName>
    </submittedName>
</protein>
<proteinExistence type="predicted"/>
<name>A0A327N258_PSEFL</name>
<accession>A0A327N258</accession>
<gene>
    <name evidence="1" type="ORF">DOZ80_21850</name>
</gene>
<sequence length="70" mass="7517">MLGEVKAVRISAIHEPAIAGDDGSEGGKRRSQSEVGVGYVFHLGHRLLFNKSPMCADGMLDGLKKSRPTH</sequence>
<organism evidence="1 2">
    <name type="scientific">Pseudomonas fluorescens</name>
    <dbReference type="NCBI Taxonomy" id="294"/>
    <lineage>
        <taxon>Bacteria</taxon>
        <taxon>Pseudomonadati</taxon>
        <taxon>Pseudomonadota</taxon>
        <taxon>Gammaproteobacteria</taxon>
        <taxon>Pseudomonadales</taxon>
        <taxon>Pseudomonadaceae</taxon>
        <taxon>Pseudomonas</taxon>
    </lineage>
</organism>
<comment type="caution">
    <text evidence="1">The sequence shown here is derived from an EMBL/GenBank/DDBJ whole genome shotgun (WGS) entry which is preliminary data.</text>
</comment>
<evidence type="ECO:0000313" key="2">
    <source>
        <dbReference type="Proteomes" id="UP000249493"/>
    </source>
</evidence>
<dbReference type="Proteomes" id="UP000249493">
    <property type="component" value="Unassembled WGS sequence"/>
</dbReference>
<dbReference type="AlphaFoldDB" id="A0A327N258"/>
<dbReference type="EMBL" id="QLIN01000010">
    <property type="protein sequence ID" value="RAI66488.1"/>
    <property type="molecule type" value="Genomic_DNA"/>
</dbReference>
<evidence type="ECO:0000313" key="1">
    <source>
        <dbReference type="EMBL" id="RAI66488.1"/>
    </source>
</evidence>
<reference evidence="1 2" key="1">
    <citation type="submission" date="2018-06" db="EMBL/GenBank/DDBJ databases">
        <authorList>
            <person name="Zhirakovskaya E."/>
        </authorList>
    </citation>
    <scope>NUCLEOTIDE SEQUENCE [LARGE SCALE GENOMIC DNA]</scope>
    <source>
        <strain evidence="1 2">LY3</strain>
    </source>
</reference>